<feature type="repeat" description="ANK" evidence="5">
    <location>
        <begin position="717"/>
        <end position="749"/>
    </location>
</feature>
<dbReference type="InterPro" id="IPR054471">
    <property type="entry name" value="GPIID_WHD"/>
</dbReference>
<feature type="domain" description="GPI inositol-deacylase winged helix" evidence="6">
    <location>
        <begin position="459"/>
        <end position="534"/>
    </location>
</feature>
<dbReference type="SMART" id="SM00248">
    <property type="entry name" value="ANK"/>
    <property type="match status" value="10"/>
</dbReference>
<feature type="domain" description="Nephrocystin 3-like N-terminal" evidence="7">
    <location>
        <begin position="178"/>
        <end position="346"/>
    </location>
</feature>
<dbReference type="Gene3D" id="1.25.40.20">
    <property type="entry name" value="Ankyrin repeat-containing domain"/>
    <property type="match status" value="3"/>
</dbReference>
<evidence type="ECO:0000256" key="3">
    <source>
        <dbReference type="ARBA" id="ARBA00022771"/>
    </source>
</evidence>
<dbReference type="InterPro" id="IPR036770">
    <property type="entry name" value="Ankyrin_rpt-contain_sf"/>
</dbReference>
<dbReference type="Pfam" id="PF22939">
    <property type="entry name" value="WHD_GPIID"/>
    <property type="match status" value="1"/>
</dbReference>
<dbReference type="SUPFAM" id="SSF48403">
    <property type="entry name" value="Ankyrin repeat"/>
    <property type="match status" value="1"/>
</dbReference>
<dbReference type="Gene3D" id="3.40.50.300">
    <property type="entry name" value="P-loop containing nucleotide triphosphate hydrolases"/>
    <property type="match status" value="1"/>
</dbReference>
<dbReference type="STRING" id="1429867.A0A0G4PFZ6"/>
<evidence type="ECO:0000256" key="2">
    <source>
        <dbReference type="ARBA" id="ARBA00022737"/>
    </source>
</evidence>
<sequence length="1090" mass="121138">MSFGLGIGDFLAVIQLANQTRKVFVDAPVQFKSISDEVRSLSLVLQDVEIDISAKELSSQQQAELQEISRGCNEVLADILKKIEDYTELSTTNDAKRNIAKRVWKRLKWEPSDVQELRLRIGTNIALLTAFNGQVIRRGVEKLVQHQDEEACQKVLNWISPSNYATQQSDYIGRREKGTGQWFLDSAEFHNWISGPKQTLFCPGIPGAGKTILASIVIDELHDRFGNGSEDVAIAYLYCNFKRHGEQSAVEMLSSILKQLVQSQSSLPSSIQEIYAKHVAKGTRPGMGELSMAIQLLSQPSDFAKVYIVIDALDECRMYDGSRTKLLNAIFELQDSCNINLLATSRSIPDITERFKEKPELEIRASTVDVMRYLQENLEMLPAFVSRNPELQQEISKEITEAVDGMFLLAQLYLNSLVGKRSPKAITSALKDMASGTKQYDSAYADAMKRIQGQVSDESELAMQVLAWITCAKRPLTTVELQTALEVEIDESEFDQSNLSDPIDIISVCAGLVTIDEQSDVIRLVHYTTQEFFERNRSTWFPNANCYIGSICVAYLSLDIFKTGHCLTTEEFTSRLDQHPFGVYAAAFWGDHIREREADGEQYIGEEAIIELLLDTPKVSSFAQFMLSFQEYRPSDCMNFGNSTYPLKAPQIAAGLHLAVYFELLDMTPKLISLGGTVDCVDAAGKTPLSWAAQHNCLDSITLLLANGADPNIKDNEGQTPLNLATRWDHELAVQLLLEGDGDLLSSNDRGESLLHTAGIGGSEKVARLLLKQGLSAHPKDDRGHTPLFWAAWCCNLNVVQLFLDWDLNVDPDEIGLNTSLTAAAIHGREATIQFLLDRGADPNTISMQDMTPLMHASASANASVVQLLLEWGVDLEIKDSKGITALSHAAMRKSTEAVIQLLLEKGADINTKDNVRRGVVFYAASENRYNNLTVLFTSSNIRNIHRPDLHGRTPLHVAATRGHLQSVLTLLESDGVDCEAQDEFSRTPLSDAVVRRRFDVVKALETFSETSSQVTVESVIEATSQPGVHVFCDICGVDILKGEAFYYCATCNGANFDICEVCYHLGARCLDVSHEIELRHERELNLPWP</sequence>
<dbReference type="GO" id="GO:0008270">
    <property type="term" value="F:zinc ion binding"/>
    <property type="evidence" value="ECO:0007669"/>
    <property type="project" value="UniProtKB-KW"/>
</dbReference>
<accession>A0A0G4PFZ6</accession>
<dbReference type="Pfam" id="PF13637">
    <property type="entry name" value="Ank_4"/>
    <property type="match status" value="1"/>
</dbReference>
<protein>
    <submittedName>
        <fullName evidence="8">Ankyrin repeat-containing domain</fullName>
    </submittedName>
</protein>
<evidence type="ECO:0000256" key="1">
    <source>
        <dbReference type="ARBA" id="ARBA00022723"/>
    </source>
</evidence>
<dbReference type="PANTHER" id="PTHR10039:SF15">
    <property type="entry name" value="NACHT DOMAIN-CONTAINING PROTEIN"/>
    <property type="match status" value="1"/>
</dbReference>
<dbReference type="InterPro" id="IPR027417">
    <property type="entry name" value="P-loop_NTPase"/>
</dbReference>
<feature type="repeat" description="ANK" evidence="5">
    <location>
        <begin position="951"/>
        <end position="984"/>
    </location>
</feature>
<evidence type="ECO:0000259" key="7">
    <source>
        <dbReference type="Pfam" id="PF24883"/>
    </source>
</evidence>
<dbReference type="PROSITE" id="PS50297">
    <property type="entry name" value="ANK_REP_REGION"/>
    <property type="match status" value="5"/>
</dbReference>
<dbReference type="EMBL" id="HG793147">
    <property type="protein sequence ID" value="CRL25243.1"/>
    <property type="molecule type" value="Genomic_DNA"/>
</dbReference>
<keyword evidence="2" id="KW-0677">Repeat</keyword>
<feature type="repeat" description="ANK" evidence="5">
    <location>
        <begin position="684"/>
        <end position="716"/>
    </location>
</feature>
<dbReference type="SUPFAM" id="SSF52540">
    <property type="entry name" value="P-loop containing nucleoside triphosphate hydrolases"/>
    <property type="match status" value="1"/>
</dbReference>
<keyword evidence="4" id="KW-0862">Zinc</keyword>
<gene>
    <name evidence="8" type="ORF">PCAMFM013_S014g000139</name>
</gene>
<feature type="repeat" description="ANK" evidence="5">
    <location>
        <begin position="750"/>
        <end position="782"/>
    </location>
</feature>
<dbReference type="PROSITE" id="PS50088">
    <property type="entry name" value="ANK_REPEAT"/>
    <property type="match status" value="7"/>
</dbReference>
<dbReference type="Gene3D" id="3.30.60.90">
    <property type="match status" value="1"/>
</dbReference>
<feature type="repeat" description="ANK" evidence="5">
    <location>
        <begin position="882"/>
        <end position="915"/>
    </location>
</feature>
<evidence type="ECO:0000256" key="4">
    <source>
        <dbReference type="ARBA" id="ARBA00022833"/>
    </source>
</evidence>
<evidence type="ECO:0000259" key="6">
    <source>
        <dbReference type="Pfam" id="PF22939"/>
    </source>
</evidence>
<dbReference type="PANTHER" id="PTHR10039">
    <property type="entry name" value="AMELOGENIN"/>
    <property type="match status" value="1"/>
</dbReference>
<keyword evidence="1" id="KW-0479">Metal-binding</keyword>
<evidence type="ECO:0000256" key="5">
    <source>
        <dbReference type="PROSITE-ProRule" id="PRU00023"/>
    </source>
</evidence>
<organism evidence="8 9">
    <name type="scientific">Penicillium camemberti (strain FM 013)</name>
    <dbReference type="NCBI Taxonomy" id="1429867"/>
    <lineage>
        <taxon>Eukaryota</taxon>
        <taxon>Fungi</taxon>
        <taxon>Dikarya</taxon>
        <taxon>Ascomycota</taxon>
        <taxon>Pezizomycotina</taxon>
        <taxon>Eurotiomycetes</taxon>
        <taxon>Eurotiomycetidae</taxon>
        <taxon>Eurotiales</taxon>
        <taxon>Aspergillaceae</taxon>
        <taxon>Penicillium</taxon>
    </lineage>
</organism>
<dbReference type="InterPro" id="IPR002110">
    <property type="entry name" value="Ankyrin_rpt"/>
</dbReference>
<proteinExistence type="predicted"/>
<dbReference type="Pfam" id="PF12796">
    <property type="entry name" value="Ank_2"/>
    <property type="match status" value="3"/>
</dbReference>
<keyword evidence="5" id="KW-0040">ANK repeat</keyword>
<dbReference type="InterPro" id="IPR056884">
    <property type="entry name" value="NPHP3-like_N"/>
</dbReference>
<dbReference type="InterPro" id="IPR043145">
    <property type="entry name" value="Znf_ZZ_sf"/>
</dbReference>
<dbReference type="SUPFAM" id="SSF57850">
    <property type="entry name" value="RING/U-box"/>
    <property type="match status" value="1"/>
</dbReference>
<name>A0A0G4PFZ6_PENC3</name>
<keyword evidence="3" id="KW-0863">Zinc-finger</keyword>
<keyword evidence="9" id="KW-1185">Reference proteome</keyword>
<dbReference type="Pfam" id="PF24883">
    <property type="entry name" value="NPHP3_N"/>
    <property type="match status" value="1"/>
</dbReference>
<dbReference type="PRINTS" id="PR01415">
    <property type="entry name" value="ANKYRIN"/>
</dbReference>
<evidence type="ECO:0000313" key="9">
    <source>
        <dbReference type="Proteomes" id="UP000053732"/>
    </source>
</evidence>
<feature type="repeat" description="ANK" evidence="5">
    <location>
        <begin position="849"/>
        <end position="881"/>
    </location>
</feature>
<dbReference type="AlphaFoldDB" id="A0A0G4PFZ6"/>
<evidence type="ECO:0000313" key="8">
    <source>
        <dbReference type="EMBL" id="CRL25243.1"/>
    </source>
</evidence>
<feature type="repeat" description="ANK" evidence="5">
    <location>
        <begin position="816"/>
        <end position="848"/>
    </location>
</feature>
<reference evidence="8 9" key="1">
    <citation type="journal article" date="2014" name="Nat. Commun.">
        <title>Multiple recent horizontal transfers of a large genomic region in cheese making fungi.</title>
        <authorList>
            <person name="Cheeseman K."/>
            <person name="Ropars J."/>
            <person name="Renault P."/>
            <person name="Dupont J."/>
            <person name="Gouzy J."/>
            <person name="Branca A."/>
            <person name="Abraham A.L."/>
            <person name="Ceppi M."/>
            <person name="Conseiller E."/>
            <person name="Debuchy R."/>
            <person name="Malagnac F."/>
            <person name="Goarin A."/>
            <person name="Silar P."/>
            <person name="Lacoste S."/>
            <person name="Sallet E."/>
            <person name="Bensimon A."/>
            <person name="Giraud T."/>
            <person name="Brygoo Y."/>
        </authorList>
    </citation>
    <scope>NUCLEOTIDE SEQUENCE [LARGE SCALE GENOMIC DNA]</scope>
    <source>
        <strain evidence="9">FM 013</strain>
    </source>
</reference>
<dbReference type="Proteomes" id="UP000053732">
    <property type="component" value="Unassembled WGS sequence"/>
</dbReference>